<dbReference type="EMBL" id="RRCH01000024">
    <property type="protein sequence ID" value="RRJ29941.1"/>
    <property type="molecule type" value="Genomic_DNA"/>
</dbReference>
<gene>
    <name evidence="1" type="ORF">EIK79_11335</name>
</gene>
<evidence type="ECO:0000313" key="1">
    <source>
        <dbReference type="EMBL" id="RRJ29941.1"/>
    </source>
</evidence>
<protein>
    <submittedName>
        <fullName evidence="1">Uncharacterized protein</fullName>
    </submittedName>
</protein>
<evidence type="ECO:0000313" key="2">
    <source>
        <dbReference type="Proteomes" id="UP000282322"/>
    </source>
</evidence>
<dbReference type="Gene3D" id="1.10.10.10">
    <property type="entry name" value="Winged helix-like DNA-binding domain superfamily/Winged helix DNA-binding domain"/>
    <property type="match status" value="1"/>
</dbReference>
<dbReference type="InterPro" id="IPR036390">
    <property type="entry name" value="WH_DNA-bd_sf"/>
</dbReference>
<dbReference type="GeneID" id="71930219"/>
<dbReference type="RefSeq" id="WP_124955240.1">
    <property type="nucleotide sequence ID" value="NZ_RRCH01000024.1"/>
</dbReference>
<reference evidence="1 2" key="1">
    <citation type="submission" date="2018-11" db="EMBL/GenBank/DDBJ databases">
        <title>Taxonoimc description of Halomarina strain SPP-AMP-1.</title>
        <authorList>
            <person name="Pal Y."/>
            <person name="Srinivasana K."/>
            <person name="Verma A."/>
            <person name="Kumar P."/>
        </authorList>
    </citation>
    <scope>NUCLEOTIDE SEQUENCE [LARGE SCALE GENOMIC DNA]</scope>
    <source>
        <strain evidence="1 2">SPP-AMP-1</strain>
    </source>
</reference>
<dbReference type="InterPro" id="IPR036388">
    <property type="entry name" value="WH-like_DNA-bd_sf"/>
</dbReference>
<organism evidence="1 2">
    <name type="scientific">Halocatena pleomorpha</name>
    <dbReference type="NCBI Taxonomy" id="1785090"/>
    <lineage>
        <taxon>Archaea</taxon>
        <taxon>Methanobacteriati</taxon>
        <taxon>Methanobacteriota</taxon>
        <taxon>Stenosarchaea group</taxon>
        <taxon>Halobacteria</taxon>
        <taxon>Halobacteriales</taxon>
        <taxon>Natronomonadaceae</taxon>
        <taxon>Halocatena</taxon>
    </lineage>
</organism>
<comment type="caution">
    <text evidence="1">The sequence shown here is derived from an EMBL/GenBank/DDBJ whole genome shotgun (WGS) entry which is preliminary data.</text>
</comment>
<proteinExistence type="predicted"/>
<accession>A0A3P3R902</accession>
<dbReference type="Proteomes" id="UP000282322">
    <property type="component" value="Unassembled WGS sequence"/>
</dbReference>
<dbReference type="AlphaFoldDB" id="A0A3P3R902"/>
<sequence length="120" mass="12908">MSDANRDDSGKYTARVSDEAILTALEQAPGHVGTAAELAAELPIGRRAVRERLLALQEQGTVDRKKVGGRAVVWWVSDAGEDEVTAIPADDPLFSAPTFTLEEPIDEEAIDDVLYGEVNS</sequence>
<name>A0A3P3R902_9EURY</name>
<dbReference type="SUPFAM" id="SSF46785">
    <property type="entry name" value="Winged helix' DNA-binding domain"/>
    <property type="match status" value="1"/>
</dbReference>
<dbReference type="OrthoDB" id="189973at2157"/>
<keyword evidence="2" id="KW-1185">Reference proteome</keyword>